<dbReference type="GO" id="GO:0006351">
    <property type="term" value="P:DNA-templated transcription"/>
    <property type="evidence" value="ECO:0007669"/>
    <property type="project" value="InterPro"/>
</dbReference>
<dbReference type="Pfam" id="PF00172">
    <property type="entry name" value="Zn_clus"/>
    <property type="match status" value="1"/>
</dbReference>
<protein>
    <recommendedName>
        <fullName evidence="4">Zn(2)-C6 fungal-type domain-containing protein</fullName>
    </recommendedName>
</protein>
<keyword evidence="2" id="KW-0539">Nucleus</keyword>
<evidence type="ECO:0000313" key="5">
    <source>
        <dbReference type="EMBL" id="KAF4621411.1"/>
    </source>
</evidence>
<dbReference type="AlphaFoldDB" id="A0A8H4R385"/>
<comment type="caution">
    <text evidence="5">The sequence shown here is derived from an EMBL/GenBank/DDBJ whole genome shotgun (WGS) entry which is preliminary data.</text>
</comment>
<dbReference type="SMART" id="SM00906">
    <property type="entry name" value="Fungal_trans"/>
    <property type="match status" value="1"/>
</dbReference>
<feature type="region of interest" description="Disordered" evidence="3">
    <location>
        <begin position="154"/>
        <end position="173"/>
    </location>
</feature>
<reference evidence="5 6" key="1">
    <citation type="submission" date="2019-12" db="EMBL/GenBank/DDBJ databases">
        <authorList>
            <person name="Floudas D."/>
            <person name="Bentzer J."/>
            <person name="Ahren D."/>
            <person name="Johansson T."/>
            <person name="Persson P."/>
            <person name="Tunlid A."/>
        </authorList>
    </citation>
    <scope>NUCLEOTIDE SEQUENCE [LARGE SCALE GENOMIC DNA]</scope>
    <source>
        <strain evidence="5 6">CBS 102.39</strain>
    </source>
</reference>
<dbReference type="CDD" id="cd12148">
    <property type="entry name" value="fungal_TF_MHR"/>
    <property type="match status" value="1"/>
</dbReference>
<sequence>MLPTTDTGPPNKRRKKERACDACRRRKTKCDGPSMPNGLCTNCSQSRRLCTYVEASKPRGPPKAYVTELEDKVEALEALLEQVRPGVDFSGEIGPRIIRDSWRNEPVNSPSVKSFNTSARDIPNHSSALAPTLPFGDRESKLASHSFAFEGPRSSHLTFHSHSRAKRTEAHTDAAMTYRNPHDASDDESTTGTTSSSSDTEEIVITSLIGRTKITLRGSDDENSAGDNNIRFHGRSSTAGLVEATRQFKYLHLQDSSDSPPPPDNTSVAQMRRPQFWKTPAWEMSPDYSKSDTPEVFLSRFPPEELAALLIDLYFQHSNTVFPLLHRPTFNRHWKEELHRRHIWFACVCASIFAIASRWCSDERVLPAHAIGASGEIDWTKAGLDYLDIAMDIQHARKSLFHPASLFEVQSSTLVALYLAGTHEYPTGWMIASAGIRKAQDVGAHRKKVYRTENNVDDELWKRAFWHLVVLDRLGGAHLGRACALAEEDFDLDLPLEVDDDYWEDGSGSSERFKQPPGKPSLVTAFNELIKLTQIMAFAIRTLYAIDRSKFYRALVPVEKGSLIKQLSFALDEWKDKLPDHLEMPRNLDESIYSTQITTLHFTYHLTRMLIYRSLLPTSLPKTPTRSYTLYRTKSRSDNDTDIQHAAAISADAAKACADIIRLQIPWGIDHFYVPGIINVAFLCAALLIGDIWSWKLQERDAQKVNQDVKPPLSRSIQENYSAIDVFIHALKEARDRWEIVNPLLQVLDGLYDSGLNLESPPPPAPIKSGTEGSQRVSELSSISLVDIDNQRTQFGHRVRSTSSGHPSLSSNPMSMEIQSFGHPSVEHGAKMFTRDLDDLRQIQTSYNRPQVSSSNAVHSSMFPGVRSRATSISTDSTKWREQAQLPSINTSMKRTSFPNLYKMNAPYISQERISRTGFSSHTSSHIDMESSPEARLQDVNMHVEHEMHPQPHSNHYGHMPPPALPPKYMVRDPRRAGGASETVGHR</sequence>
<keyword evidence="6" id="KW-1185">Reference proteome</keyword>
<dbReference type="InterPro" id="IPR007219">
    <property type="entry name" value="XnlR_reg_dom"/>
</dbReference>
<name>A0A8H4R385_9AGAR</name>
<dbReference type="Gene3D" id="4.10.240.10">
    <property type="entry name" value="Zn(2)-C6 fungal-type DNA-binding domain"/>
    <property type="match status" value="1"/>
</dbReference>
<keyword evidence="1" id="KW-0479">Metal-binding</keyword>
<dbReference type="PANTHER" id="PTHR46910:SF38">
    <property type="entry name" value="ZN(2)-C6 FUNGAL-TYPE DOMAIN-CONTAINING PROTEIN"/>
    <property type="match status" value="1"/>
</dbReference>
<feature type="region of interest" description="Disordered" evidence="3">
    <location>
        <begin position="950"/>
        <end position="987"/>
    </location>
</feature>
<dbReference type="CDD" id="cd00067">
    <property type="entry name" value="GAL4"/>
    <property type="match status" value="1"/>
</dbReference>
<evidence type="ECO:0000313" key="6">
    <source>
        <dbReference type="Proteomes" id="UP000521872"/>
    </source>
</evidence>
<dbReference type="PROSITE" id="PS00463">
    <property type="entry name" value="ZN2_CY6_FUNGAL_1"/>
    <property type="match status" value="1"/>
</dbReference>
<dbReference type="Proteomes" id="UP000521872">
    <property type="component" value="Unassembled WGS sequence"/>
</dbReference>
<evidence type="ECO:0000256" key="2">
    <source>
        <dbReference type="ARBA" id="ARBA00023242"/>
    </source>
</evidence>
<evidence type="ECO:0000256" key="3">
    <source>
        <dbReference type="SAM" id="MobiDB-lite"/>
    </source>
</evidence>
<dbReference type="GO" id="GO:0000981">
    <property type="term" value="F:DNA-binding transcription factor activity, RNA polymerase II-specific"/>
    <property type="evidence" value="ECO:0007669"/>
    <property type="project" value="InterPro"/>
</dbReference>
<organism evidence="5 6">
    <name type="scientific">Agrocybe pediades</name>
    <dbReference type="NCBI Taxonomy" id="84607"/>
    <lineage>
        <taxon>Eukaryota</taxon>
        <taxon>Fungi</taxon>
        <taxon>Dikarya</taxon>
        <taxon>Basidiomycota</taxon>
        <taxon>Agaricomycotina</taxon>
        <taxon>Agaricomycetes</taxon>
        <taxon>Agaricomycetidae</taxon>
        <taxon>Agaricales</taxon>
        <taxon>Agaricineae</taxon>
        <taxon>Strophariaceae</taxon>
        <taxon>Agrocybe</taxon>
    </lineage>
</organism>
<dbReference type="GO" id="GO:0003677">
    <property type="term" value="F:DNA binding"/>
    <property type="evidence" value="ECO:0007669"/>
    <property type="project" value="InterPro"/>
</dbReference>
<dbReference type="EMBL" id="JAACJL010000015">
    <property type="protein sequence ID" value="KAF4621411.1"/>
    <property type="molecule type" value="Genomic_DNA"/>
</dbReference>
<dbReference type="SMART" id="SM00066">
    <property type="entry name" value="GAL4"/>
    <property type="match status" value="1"/>
</dbReference>
<feature type="domain" description="Zn(2)-C6 fungal-type" evidence="4">
    <location>
        <begin position="19"/>
        <end position="52"/>
    </location>
</feature>
<gene>
    <name evidence="5" type="ORF">D9613_000730</name>
</gene>
<dbReference type="PANTHER" id="PTHR46910">
    <property type="entry name" value="TRANSCRIPTION FACTOR PDR1"/>
    <property type="match status" value="1"/>
</dbReference>
<dbReference type="PROSITE" id="PS50048">
    <property type="entry name" value="ZN2_CY6_FUNGAL_2"/>
    <property type="match status" value="1"/>
</dbReference>
<dbReference type="InterPro" id="IPR050987">
    <property type="entry name" value="AtrR-like"/>
</dbReference>
<dbReference type="InterPro" id="IPR001138">
    <property type="entry name" value="Zn2Cys6_DnaBD"/>
</dbReference>
<dbReference type="GO" id="GO:0008270">
    <property type="term" value="F:zinc ion binding"/>
    <property type="evidence" value="ECO:0007669"/>
    <property type="project" value="InterPro"/>
</dbReference>
<feature type="region of interest" description="Disordered" evidence="3">
    <location>
        <begin position="178"/>
        <end position="203"/>
    </location>
</feature>
<dbReference type="SUPFAM" id="SSF57701">
    <property type="entry name" value="Zn2/Cys6 DNA-binding domain"/>
    <property type="match status" value="1"/>
</dbReference>
<evidence type="ECO:0000259" key="4">
    <source>
        <dbReference type="PROSITE" id="PS50048"/>
    </source>
</evidence>
<accession>A0A8H4R385</accession>
<dbReference type="InterPro" id="IPR036864">
    <property type="entry name" value="Zn2-C6_fun-type_DNA-bd_sf"/>
</dbReference>
<evidence type="ECO:0000256" key="1">
    <source>
        <dbReference type="ARBA" id="ARBA00022723"/>
    </source>
</evidence>
<dbReference type="Pfam" id="PF04082">
    <property type="entry name" value="Fungal_trans"/>
    <property type="match status" value="1"/>
</dbReference>
<proteinExistence type="predicted"/>